<dbReference type="SUPFAM" id="SSF46894">
    <property type="entry name" value="C-terminal effector domain of the bipartite response regulators"/>
    <property type="match status" value="1"/>
</dbReference>
<name>A0A6L6YLG6_9BURK</name>
<keyword evidence="5" id="KW-0804">Transcription</keyword>
<reference evidence="9 10" key="1">
    <citation type="submission" date="2019-12" db="EMBL/GenBank/DDBJ databases">
        <title>Microbes associate with the intestines of laboratory mice.</title>
        <authorList>
            <person name="Navarre W."/>
            <person name="Wong E."/>
        </authorList>
    </citation>
    <scope>NUCLEOTIDE SEQUENCE [LARGE SCALE GENOMIC DNA]</scope>
    <source>
        <strain evidence="9 10">NM82_D38</strain>
    </source>
</reference>
<dbReference type="GO" id="GO:0006355">
    <property type="term" value="P:regulation of DNA-templated transcription"/>
    <property type="evidence" value="ECO:0007669"/>
    <property type="project" value="InterPro"/>
</dbReference>
<evidence type="ECO:0000256" key="5">
    <source>
        <dbReference type="ARBA" id="ARBA00023163"/>
    </source>
</evidence>
<dbReference type="PROSITE" id="PS50043">
    <property type="entry name" value="HTH_LUXR_2"/>
    <property type="match status" value="1"/>
</dbReference>
<feature type="modified residue" description="4-aspartylphosphate" evidence="6">
    <location>
        <position position="60"/>
    </location>
</feature>
<dbReference type="GO" id="GO:0003677">
    <property type="term" value="F:DNA binding"/>
    <property type="evidence" value="ECO:0007669"/>
    <property type="project" value="UniProtKB-KW"/>
</dbReference>
<dbReference type="OrthoDB" id="9802186at2"/>
<dbReference type="GO" id="GO:0000160">
    <property type="term" value="P:phosphorelay signal transduction system"/>
    <property type="evidence" value="ECO:0007669"/>
    <property type="project" value="UniProtKB-KW"/>
</dbReference>
<dbReference type="SUPFAM" id="SSF52172">
    <property type="entry name" value="CheY-like"/>
    <property type="match status" value="1"/>
</dbReference>
<comment type="caution">
    <text evidence="9">The sequence shown here is derived from an EMBL/GenBank/DDBJ whole genome shotgun (WGS) entry which is preliminary data.</text>
</comment>
<evidence type="ECO:0000259" key="8">
    <source>
        <dbReference type="PROSITE" id="PS50110"/>
    </source>
</evidence>
<keyword evidence="2" id="KW-0902">Two-component regulatory system</keyword>
<dbReference type="Proteomes" id="UP000472580">
    <property type="component" value="Unassembled WGS sequence"/>
</dbReference>
<keyword evidence="4" id="KW-0238">DNA-binding</keyword>
<dbReference type="PRINTS" id="PR00038">
    <property type="entry name" value="HTHLUXR"/>
</dbReference>
<organism evidence="9 10">
    <name type="scientific">Parasutterella muris</name>
    <dbReference type="NCBI Taxonomy" id="2565572"/>
    <lineage>
        <taxon>Bacteria</taxon>
        <taxon>Pseudomonadati</taxon>
        <taxon>Pseudomonadota</taxon>
        <taxon>Betaproteobacteria</taxon>
        <taxon>Burkholderiales</taxon>
        <taxon>Sutterellaceae</taxon>
        <taxon>Parasutterella</taxon>
    </lineage>
</organism>
<dbReference type="InterPro" id="IPR016032">
    <property type="entry name" value="Sig_transdc_resp-reg_C-effctor"/>
</dbReference>
<dbReference type="Gene3D" id="3.40.50.2300">
    <property type="match status" value="1"/>
</dbReference>
<evidence type="ECO:0000313" key="10">
    <source>
        <dbReference type="Proteomes" id="UP000472580"/>
    </source>
</evidence>
<evidence type="ECO:0000259" key="7">
    <source>
        <dbReference type="PROSITE" id="PS50043"/>
    </source>
</evidence>
<dbReference type="Pfam" id="PF00072">
    <property type="entry name" value="Response_reg"/>
    <property type="match status" value="1"/>
</dbReference>
<dbReference type="Gene3D" id="1.10.10.10">
    <property type="entry name" value="Winged helix-like DNA-binding domain superfamily/Winged helix DNA-binding domain"/>
    <property type="match status" value="1"/>
</dbReference>
<gene>
    <name evidence="9" type="ORF">E5987_10940</name>
</gene>
<proteinExistence type="predicted"/>
<dbReference type="InterPro" id="IPR011006">
    <property type="entry name" value="CheY-like_superfamily"/>
</dbReference>
<dbReference type="SMART" id="SM00448">
    <property type="entry name" value="REC"/>
    <property type="match status" value="1"/>
</dbReference>
<protein>
    <submittedName>
        <fullName evidence="9">Response regulator</fullName>
    </submittedName>
</protein>
<dbReference type="InterPro" id="IPR036388">
    <property type="entry name" value="WH-like_DNA-bd_sf"/>
</dbReference>
<evidence type="ECO:0000256" key="4">
    <source>
        <dbReference type="ARBA" id="ARBA00023125"/>
    </source>
</evidence>
<keyword evidence="3" id="KW-0805">Transcription regulation</keyword>
<evidence type="ECO:0000256" key="6">
    <source>
        <dbReference type="PROSITE-ProRule" id="PRU00169"/>
    </source>
</evidence>
<dbReference type="PANTHER" id="PTHR44688:SF16">
    <property type="entry name" value="DNA-BINDING TRANSCRIPTIONAL ACTIVATOR DEVR_DOSR"/>
    <property type="match status" value="1"/>
</dbReference>
<dbReference type="SMART" id="SM00421">
    <property type="entry name" value="HTH_LUXR"/>
    <property type="match status" value="1"/>
</dbReference>
<evidence type="ECO:0000256" key="3">
    <source>
        <dbReference type="ARBA" id="ARBA00023015"/>
    </source>
</evidence>
<evidence type="ECO:0000256" key="2">
    <source>
        <dbReference type="ARBA" id="ARBA00023012"/>
    </source>
</evidence>
<dbReference type="PANTHER" id="PTHR44688">
    <property type="entry name" value="DNA-BINDING TRANSCRIPTIONAL ACTIVATOR DEVR_DOSR"/>
    <property type="match status" value="1"/>
</dbReference>
<feature type="domain" description="HTH luxR-type" evidence="7">
    <location>
        <begin position="141"/>
        <end position="206"/>
    </location>
</feature>
<dbReference type="RefSeq" id="WP_160336119.1">
    <property type="nucleotide sequence ID" value="NZ_CALPCR010000007.1"/>
</dbReference>
<dbReference type="AlphaFoldDB" id="A0A6L6YLG6"/>
<dbReference type="FunFam" id="3.40.50.2300:FF:000018">
    <property type="entry name" value="DNA-binding transcriptional regulator NtrC"/>
    <property type="match status" value="1"/>
</dbReference>
<dbReference type="EMBL" id="WSRP01000042">
    <property type="protein sequence ID" value="MVX57703.1"/>
    <property type="molecule type" value="Genomic_DNA"/>
</dbReference>
<dbReference type="Pfam" id="PF00196">
    <property type="entry name" value="GerE"/>
    <property type="match status" value="1"/>
</dbReference>
<dbReference type="InterPro" id="IPR000792">
    <property type="entry name" value="Tscrpt_reg_LuxR_C"/>
</dbReference>
<feature type="domain" description="Response regulatory" evidence="8">
    <location>
        <begin position="11"/>
        <end position="125"/>
    </location>
</feature>
<dbReference type="PROSITE" id="PS00622">
    <property type="entry name" value="HTH_LUXR_1"/>
    <property type="match status" value="1"/>
</dbReference>
<evidence type="ECO:0000313" key="9">
    <source>
        <dbReference type="EMBL" id="MVX57703.1"/>
    </source>
</evidence>
<evidence type="ECO:0000256" key="1">
    <source>
        <dbReference type="ARBA" id="ARBA00022553"/>
    </source>
</evidence>
<accession>A0A6L6YLG6</accession>
<sequence>MDLKQIQEQCLVRIVDDDEAMRKSWNFLIEGEGWKTSCYAGAFRFLEEDDDSLPGCVILDVRMPNMSGIELQRIMGIQSNHLPIIFVSAHGDIDMAVQALKDGAFDFLPKPVSAERLLAAIEKACLISCELHESEQREKAARDNFNSLTQREKMVARKVALGLLNKQIADELDISEKTVQAHRGAVCRKLGVKSAVGVAAILRIIHEDAGDGEIAR</sequence>
<dbReference type="CDD" id="cd17537">
    <property type="entry name" value="REC_FixJ"/>
    <property type="match status" value="1"/>
</dbReference>
<dbReference type="InterPro" id="IPR001789">
    <property type="entry name" value="Sig_transdc_resp-reg_receiver"/>
</dbReference>
<dbReference type="PROSITE" id="PS50110">
    <property type="entry name" value="RESPONSE_REGULATORY"/>
    <property type="match status" value="1"/>
</dbReference>
<dbReference type="CDD" id="cd06170">
    <property type="entry name" value="LuxR_C_like"/>
    <property type="match status" value="1"/>
</dbReference>
<keyword evidence="1 6" id="KW-0597">Phosphoprotein</keyword>
<keyword evidence="10" id="KW-1185">Reference proteome</keyword>